<gene>
    <name evidence="1" type="ORF">N801_02005</name>
</gene>
<protein>
    <recommendedName>
        <fullName evidence="3">SAF domain-containing protein</fullName>
    </recommendedName>
</protein>
<dbReference type="STRING" id="1385519.N801_02005"/>
<dbReference type="AlphaFoldDB" id="A0A0A0JHA2"/>
<organism evidence="1 2">
    <name type="scientific">Knoellia aerolata DSM 18566</name>
    <dbReference type="NCBI Taxonomy" id="1385519"/>
    <lineage>
        <taxon>Bacteria</taxon>
        <taxon>Bacillati</taxon>
        <taxon>Actinomycetota</taxon>
        <taxon>Actinomycetes</taxon>
        <taxon>Micrococcales</taxon>
        <taxon>Intrasporangiaceae</taxon>
        <taxon>Knoellia</taxon>
    </lineage>
</organism>
<dbReference type="EMBL" id="AVPL01000125">
    <property type="protein sequence ID" value="KGN36124.1"/>
    <property type="molecule type" value="Genomic_DNA"/>
</dbReference>
<dbReference type="RefSeq" id="WP_035940852.1">
    <property type="nucleotide sequence ID" value="NZ_AVPL01000125.1"/>
</dbReference>
<dbReference type="eggNOG" id="COG1261">
    <property type="taxonomic scope" value="Bacteria"/>
</dbReference>
<evidence type="ECO:0000313" key="2">
    <source>
        <dbReference type="Proteomes" id="UP000030013"/>
    </source>
</evidence>
<keyword evidence="2" id="KW-1185">Reference proteome</keyword>
<evidence type="ECO:0000313" key="1">
    <source>
        <dbReference type="EMBL" id="KGN36124.1"/>
    </source>
</evidence>
<comment type="caution">
    <text evidence="1">The sequence shown here is derived from an EMBL/GenBank/DDBJ whole genome shotgun (WGS) entry which is preliminary data.</text>
</comment>
<reference evidence="1 2" key="1">
    <citation type="submission" date="2013-08" db="EMBL/GenBank/DDBJ databases">
        <title>The genome sequence of Knoellia aerolata.</title>
        <authorList>
            <person name="Zhu W."/>
            <person name="Wang G."/>
        </authorList>
    </citation>
    <scope>NUCLEOTIDE SEQUENCE [LARGE SCALE GENOMIC DNA]</scope>
    <source>
        <strain evidence="1 2">DSM 18566</strain>
    </source>
</reference>
<evidence type="ECO:0008006" key="3">
    <source>
        <dbReference type="Google" id="ProtNLM"/>
    </source>
</evidence>
<name>A0A0A0JHA2_9MICO</name>
<dbReference type="OrthoDB" id="5192391at2"/>
<proteinExistence type="predicted"/>
<dbReference type="Proteomes" id="UP000030013">
    <property type="component" value="Unassembled WGS sequence"/>
</dbReference>
<dbReference type="CDD" id="cd11614">
    <property type="entry name" value="SAF_CpaB_FlgA_like"/>
    <property type="match status" value="1"/>
</dbReference>
<accession>A0A0A0JHA2</accession>
<sequence length="234" mass="24063">MSDLSTPAAQRLRRPSWRDSRLLLGVLLVLASTAVGAWVMSRADDRVPMYAARSGLVPGQPLSADDVVRVDVLLGDAAGDYVSAEQDVAPDLFVLREVRAGELIPRTALGTRERATNQPVALQVDATSASTLRAGSVVDVYVNRPVEPATGPAGAAGAVGPLGSRPLAGPELALEGVTVLGLSEDDTVMGGLGDTRAVQVMVPKDKVQGLVGDVDLGARITLVAVPGAVSQNAS</sequence>